<dbReference type="Proteomes" id="UP000775213">
    <property type="component" value="Unassembled WGS sequence"/>
</dbReference>
<reference evidence="1 2" key="1">
    <citation type="journal article" date="2021" name="Hortic Res">
        <title>Chromosome-scale assembly of the Dendrobium chrysotoxum genome enhances the understanding of orchid evolution.</title>
        <authorList>
            <person name="Zhang Y."/>
            <person name="Zhang G.Q."/>
            <person name="Zhang D."/>
            <person name="Liu X.D."/>
            <person name="Xu X.Y."/>
            <person name="Sun W.H."/>
            <person name="Yu X."/>
            <person name="Zhu X."/>
            <person name="Wang Z.W."/>
            <person name="Zhao X."/>
            <person name="Zhong W.Y."/>
            <person name="Chen H."/>
            <person name="Yin W.L."/>
            <person name="Huang T."/>
            <person name="Niu S.C."/>
            <person name="Liu Z.J."/>
        </authorList>
    </citation>
    <scope>NUCLEOTIDE SEQUENCE [LARGE SCALE GENOMIC DNA]</scope>
    <source>
        <strain evidence="1">Lindl</strain>
    </source>
</reference>
<comment type="caution">
    <text evidence="1">The sequence shown here is derived from an EMBL/GenBank/DDBJ whole genome shotgun (WGS) entry which is preliminary data.</text>
</comment>
<gene>
    <name evidence="1" type="ORF">IEQ34_009787</name>
</gene>
<dbReference type="AlphaFoldDB" id="A0AAV7H2Z2"/>
<keyword evidence="2" id="KW-1185">Reference proteome</keyword>
<evidence type="ECO:0000313" key="2">
    <source>
        <dbReference type="Proteomes" id="UP000775213"/>
    </source>
</evidence>
<sequence>MRTGSRSANSRRRALAFETFSLRTNEVWHIRVASWPAVVQILPSLCTESKSSYSCIQNVLED</sequence>
<evidence type="ECO:0000313" key="1">
    <source>
        <dbReference type="EMBL" id="KAH0462212.1"/>
    </source>
</evidence>
<dbReference type="EMBL" id="JAGFBR010000009">
    <property type="protein sequence ID" value="KAH0462212.1"/>
    <property type="molecule type" value="Genomic_DNA"/>
</dbReference>
<name>A0AAV7H2Z2_DENCH</name>
<protein>
    <submittedName>
        <fullName evidence="1">Uncharacterized protein</fullName>
    </submittedName>
</protein>
<organism evidence="1 2">
    <name type="scientific">Dendrobium chrysotoxum</name>
    <name type="common">Orchid</name>
    <dbReference type="NCBI Taxonomy" id="161865"/>
    <lineage>
        <taxon>Eukaryota</taxon>
        <taxon>Viridiplantae</taxon>
        <taxon>Streptophyta</taxon>
        <taxon>Embryophyta</taxon>
        <taxon>Tracheophyta</taxon>
        <taxon>Spermatophyta</taxon>
        <taxon>Magnoliopsida</taxon>
        <taxon>Liliopsida</taxon>
        <taxon>Asparagales</taxon>
        <taxon>Orchidaceae</taxon>
        <taxon>Epidendroideae</taxon>
        <taxon>Malaxideae</taxon>
        <taxon>Dendrobiinae</taxon>
        <taxon>Dendrobium</taxon>
    </lineage>
</organism>
<proteinExistence type="predicted"/>
<accession>A0AAV7H2Z2</accession>